<dbReference type="VEuPathDB" id="FungiDB:AFLA_004896"/>
<name>A0A5N6H6L2_ASPFL</name>
<sequence length="222" mass="25716">MTENTFFNDWTNRKIDFGRGPSSIWTLDRLYGEKNSQVDDERYYEYQCIGSAYGTFLCQNVMDSTSRSVMKIFMQVPYDGSQRAPAEHRKSQAQSIPVDDFDIDSQLNPKTLDPVPGGYIYFILTNYLPGIKLSKVTFWSLEASVHCVNSGIVRGLHETEHVLWDAATYKSYITSFRMSEPAGESDEWRDDELIVWSMAQTQNNRIWFEDPNKHPDMSTWTL</sequence>
<dbReference type="AlphaFoldDB" id="A0A5N6H6L2"/>
<accession>A0A5N6H6L2</accession>
<organism evidence="1">
    <name type="scientific">Aspergillus flavus</name>
    <dbReference type="NCBI Taxonomy" id="5059"/>
    <lineage>
        <taxon>Eukaryota</taxon>
        <taxon>Fungi</taxon>
        <taxon>Dikarya</taxon>
        <taxon>Ascomycota</taxon>
        <taxon>Pezizomycotina</taxon>
        <taxon>Eurotiomycetes</taxon>
        <taxon>Eurotiomycetidae</taxon>
        <taxon>Eurotiales</taxon>
        <taxon>Aspergillaceae</taxon>
        <taxon>Aspergillus</taxon>
        <taxon>Aspergillus subgen. Circumdati</taxon>
    </lineage>
</organism>
<reference evidence="1" key="1">
    <citation type="submission" date="2019-04" db="EMBL/GenBank/DDBJ databases">
        <title>Friends and foes A comparative genomics study of 23 Aspergillus species from section Flavi.</title>
        <authorList>
            <consortium name="DOE Joint Genome Institute"/>
            <person name="Kjaerbolling I."/>
            <person name="Vesth T."/>
            <person name="Frisvad J.C."/>
            <person name="Nybo J.L."/>
            <person name="Theobald S."/>
            <person name="Kildgaard S."/>
            <person name="Isbrandt T."/>
            <person name="Kuo A."/>
            <person name="Sato A."/>
            <person name="Lyhne E.K."/>
            <person name="Kogle M.E."/>
            <person name="Wiebenga A."/>
            <person name="Kun R.S."/>
            <person name="Lubbers R.J."/>
            <person name="Makela M.R."/>
            <person name="Barry K."/>
            <person name="Chovatia M."/>
            <person name="Clum A."/>
            <person name="Daum C."/>
            <person name="Haridas S."/>
            <person name="He G."/>
            <person name="LaButti K."/>
            <person name="Lipzen A."/>
            <person name="Mondo S."/>
            <person name="Riley R."/>
            <person name="Salamov A."/>
            <person name="Simmons B.A."/>
            <person name="Magnuson J.K."/>
            <person name="Henrissat B."/>
            <person name="Mortensen U.H."/>
            <person name="Larsen T.O."/>
            <person name="Devries R.P."/>
            <person name="Grigoriev I.V."/>
            <person name="Machida M."/>
            <person name="Baker S.E."/>
            <person name="Andersen M.R."/>
        </authorList>
    </citation>
    <scope>NUCLEOTIDE SEQUENCE [LARGE SCALE GENOMIC DNA]</scope>
    <source>
        <strain evidence="1">CBS 121.62</strain>
    </source>
</reference>
<evidence type="ECO:0000313" key="1">
    <source>
        <dbReference type="EMBL" id="KAB8249289.1"/>
    </source>
</evidence>
<proteinExistence type="predicted"/>
<dbReference type="EMBL" id="ML734573">
    <property type="protein sequence ID" value="KAB8249289.1"/>
    <property type="molecule type" value="Genomic_DNA"/>
</dbReference>
<dbReference type="Proteomes" id="UP000325434">
    <property type="component" value="Unassembled WGS sequence"/>
</dbReference>
<protein>
    <submittedName>
        <fullName evidence="1">Uncharacterized protein</fullName>
    </submittedName>
</protein>
<gene>
    <name evidence="1" type="ORF">BDV35DRAFT_378402</name>
</gene>
<dbReference type="VEuPathDB" id="FungiDB:F9C07_2203849"/>